<protein>
    <submittedName>
        <fullName evidence="3">C2H2-type domain-containing protein</fullName>
    </submittedName>
</protein>
<dbReference type="AlphaFoldDB" id="A0A1I7XII4"/>
<dbReference type="InterPro" id="IPR013087">
    <property type="entry name" value="Znf_C2H2_type"/>
</dbReference>
<dbReference type="WBParaSite" id="Hba_17518">
    <property type="protein sequence ID" value="Hba_17518"/>
    <property type="gene ID" value="Hba_17518"/>
</dbReference>
<feature type="domain" description="C2H2-type" evidence="1">
    <location>
        <begin position="113"/>
        <end position="136"/>
    </location>
</feature>
<dbReference type="PROSITE" id="PS00028">
    <property type="entry name" value="ZINC_FINGER_C2H2_1"/>
    <property type="match status" value="2"/>
</dbReference>
<evidence type="ECO:0000313" key="3">
    <source>
        <dbReference type="WBParaSite" id="Hba_17518"/>
    </source>
</evidence>
<evidence type="ECO:0000313" key="2">
    <source>
        <dbReference type="Proteomes" id="UP000095283"/>
    </source>
</evidence>
<keyword evidence="2" id="KW-1185">Reference proteome</keyword>
<dbReference type="InterPro" id="IPR052797">
    <property type="entry name" value="RegFact_GeneExpr_CellDeath"/>
</dbReference>
<dbReference type="SMART" id="SM00355">
    <property type="entry name" value="ZnF_C2H2"/>
    <property type="match status" value="3"/>
</dbReference>
<evidence type="ECO:0000259" key="1">
    <source>
        <dbReference type="PROSITE" id="PS00028"/>
    </source>
</evidence>
<accession>A0A1I7XII4</accession>
<proteinExistence type="predicted"/>
<reference evidence="3" key="1">
    <citation type="submission" date="2016-11" db="UniProtKB">
        <authorList>
            <consortium name="WormBaseParasite"/>
        </authorList>
    </citation>
    <scope>IDENTIFICATION</scope>
</reference>
<sequence>MSFPSSSDDHALDSVMDPECMYCQECGQPQPDNKRLYHHLFMLHGYSKQRIDDLKRERRFRLVKHKAILKSRNVIHCEVCAKPYLSKAGLVHHKQREHGIVNVSVLPTDNIVCPVPECGARFVTYIDLASHADQDHRDEVNCSEVFRIHRARFPNQSKFEDWRMEQERQTCTQFFTRSTETKIRYGKKAWLLKCTHTQKRKKSGRKADQCPAFMRICERFSGEIEVVACFGHLGHPHHTESRSSRMMVINNDKDIHDYEVAVGDDEFEYHEEVIVDGDIQEPIEEVDVI</sequence>
<name>A0A1I7XII4_HETBA</name>
<dbReference type="PANTHER" id="PTHR33936:SF23">
    <property type="entry name" value="C2H2-TYPE DOMAIN-CONTAINING PROTEIN"/>
    <property type="match status" value="1"/>
</dbReference>
<dbReference type="Proteomes" id="UP000095283">
    <property type="component" value="Unplaced"/>
</dbReference>
<organism evidence="2 3">
    <name type="scientific">Heterorhabditis bacteriophora</name>
    <name type="common">Entomopathogenic nematode worm</name>
    <dbReference type="NCBI Taxonomy" id="37862"/>
    <lineage>
        <taxon>Eukaryota</taxon>
        <taxon>Metazoa</taxon>
        <taxon>Ecdysozoa</taxon>
        <taxon>Nematoda</taxon>
        <taxon>Chromadorea</taxon>
        <taxon>Rhabditida</taxon>
        <taxon>Rhabditina</taxon>
        <taxon>Rhabditomorpha</taxon>
        <taxon>Strongyloidea</taxon>
        <taxon>Heterorhabditidae</taxon>
        <taxon>Heterorhabditis</taxon>
    </lineage>
</organism>
<feature type="domain" description="C2H2-type" evidence="1">
    <location>
        <begin position="77"/>
        <end position="98"/>
    </location>
</feature>
<dbReference type="PANTHER" id="PTHR33936">
    <property type="entry name" value="PROTEIN CBG17840"/>
    <property type="match status" value="1"/>
</dbReference>